<dbReference type="EMBL" id="NOWF01000002">
    <property type="protein sequence ID" value="OYD08852.1"/>
    <property type="molecule type" value="Genomic_DNA"/>
</dbReference>
<evidence type="ECO:0000313" key="2">
    <source>
        <dbReference type="EMBL" id="OYD08852.1"/>
    </source>
</evidence>
<name>A0A235B9F1_9BACL</name>
<evidence type="ECO:0000313" key="3">
    <source>
        <dbReference type="Proteomes" id="UP000215459"/>
    </source>
</evidence>
<dbReference type="Proteomes" id="UP000215459">
    <property type="component" value="Unassembled WGS sequence"/>
</dbReference>
<protein>
    <submittedName>
        <fullName evidence="2">Uncharacterized protein</fullName>
    </submittedName>
</protein>
<proteinExistence type="predicted"/>
<dbReference type="OrthoDB" id="2991692at2"/>
<gene>
    <name evidence="2" type="ORF">CHM34_03430</name>
</gene>
<reference evidence="2 3" key="1">
    <citation type="submission" date="2017-07" db="EMBL/GenBank/DDBJ databases">
        <title>The genome sequence of Paludifilum halophilum highlights mechanisms for microbial adaptation to high salt environemnts.</title>
        <authorList>
            <person name="Belbahri L."/>
        </authorList>
    </citation>
    <scope>NUCLEOTIDE SEQUENCE [LARGE SCALE GENOMIC DNA]</scope>
    <source>
        <strain evidence="2 3">DSM 102817</strain>
    </source>
</reference>
<organism evidence="2 3">
    <name type="scientific">Paludifilum halophilum</name>
    <dbReference type="NCBI Taxonomy" id="1642702"/>
    <lineage>
        <taxon>Bacteria</taxon>
        <taxon>Bacillati</taxon>
        <taxon>Bacillota</taxon>
        <taxon>Bacilli</taxon>
        <taxon>Bacillales</taxon>
        <taxon>Thermoactinomycetaceae</taxon>
        <taxon>Paludifilum</taxon>
    </lineage>
</organism>
<comment type="caution">
    <text evidence="2">The sequence shown here is derived from an EMBL/GenBank/DDBJ whole genome shotgun (WGS) entry which is preliminary data.</text>
</comment>
<feature type="region of interest" description="Disordered" evidence="1">
    <location>
        <begin position="1"/>
        <end position="71"/>
    </location>
</feature>
<dbReference type="AlphaFoldDB" id="A0A235B9F1"/>
<sequence>MSRKQNRVISWKPSSDVGPEKKSGSSDVEPVVSVWTVEPKPGDKPLRITQVSSGFPRTKAGYQKPTMGLAA</sequence>
<evidence type="ECO:0000256" key="1">
    <source>
        <dbReference type="SAM" id="MobiDB-lite"/>
    </source>
</evidence>
<accession>A0A235B9F1</accession>
<keyword evidence="3" id="KW-1185">Reference proteome</keyword>
<dbReference type="RefSeq" id="WP_094263200.1">
    <property type="nucleotide sequence ID" value="NZ_NOWF01000002.1"/>
</dbReference>